<name>V9XQU1_9NOCA</name>
<feature type="region of interest" description="Disordered" evidence="1">
    <location>
        <begin position="121"/>
        <end position="143"/>
    </location>
</feature>
<dbReference type="Proteomes" id="UP000018781">
    <property type="component" value="Plasmid unnamed"/>
</dbReference>
<geneLocation type="plasmid" evidence="3">
    <name>1</name>
</geneLocation>
<dbReference type="GeneID" id="29939739"/>
<evidence type="ECO:0000313" key="3">
    <source>
        <dbReference type="Proteomes" id="UP000018781"/>
    </source>
</evidence>
<dbReference type="PATRIC" id="fig|1435356.3.peg.5329"/>
<organism evidence="2 3">
    <name type="scientific">Rhodococcus pyridinivorans SB3094</name>
    <dbReference type="NCBI Taxonomy" id="1435356"/>
    <lineage>
        <taxon>Bacteria</taxon>
        <taxon>Bacillati</taxon>
        <taxon>Actinomycetota</taxon>
        <taxon>Actinomycetes</taxon>
        <taxon>Mycobacteriales</taxon>
        <taxon>Nocardiaceae</taxon>
        <taxon>Rhodococcus</taxon>
    </lineage>
</organism>
<feature type="compositionally biased region" description="Polar residues" evidence="1">
    <location>
        <begin position="128"/>
        <end position="143"/>
    </location>
</feature>
<feature type="region of interest" description="Disordered" evidence="1">
    <location>
        <begin position="9"/>
        <end position="35"/>
    </location>
</feature>
<dbReference type="KEGG" id="rpy:Y013_26485"/>
<accession>V9XQU1</accession>
<dbReference type="eggNOG" id="ENOG5032D9B">
    <property type="taxonomic scope" value="Bacteria"/>
</dbReference>
<reference evidence="2 3" key="1">
    <citation type="journal article" date="2014" name="Genome Announc.">
        <title>Complete Genome of Rhodococcus pyridinivorans SB3094, a Methyl-Ethyl-Ketone-Degrading Bacterium Used for Bioaugmentation.</title>
        <authorList>
            <person name="Dueholm M.S."/>
            <person name="Albertsen M."/>
            <person name="D'Imperio S."/>
            <person name="Tale V.P."/>
            <person name="Lewis D."/>
            <person name="Nielsen P.H."/>
            <person name="Nielsen J.L."/>
        </authorList>
    </citation>
    <scope>NUCLEOTIDE SEQUENCE [LARGE SCALE GENOMIC DNA]</scope>
    <source>
        <strain evidence="3">SB3094</strain>
        <plasmid evidence="3">1</plasmid>
    </source>
</reference>
<dbReference type="RefSeq" id="WP_024100491.1">
    <property type="nucleotide sequence ID" value="NC_023144.1"/>
</dbReference>
<evidence type="ECO:0000313" key="2">
    <source>
        <dbReference type="EMBL" id="AHD24345.1"/>
    </source>
</evidence>
<dbReference type="HOGENOM" id="CLU_497706_0_0_11"/>
<dbReference type="AlphaFoldDB" id="V9XQU1"/>
<protein>
    <submittedName>
        <fullName evidence="2">Uncharacterized protein</fullName>
    </submittedName>
</protein>
<gene>
    <name evidence="2" type="ORF">Y013_26485</name>
</gene>
<sequence>MMRIFRELHQNGDDPIRRNQRQTLSPTRDEGDLFAHRPSPRKIRVLLDVESLPEDTSTMVQLFEALIRHPRVFRLDVETSTVTLTDLTEGTRPGLLRVQDTTAVAGTSKYPGVQYSWSVNDENRHPDGSTTEAARGSTSPQRQIHETMQTVDRLAARGHTVDVSLDEAVTYAVLAEVARSAGFDLLISEAPAAAARFLPMHDRMVVVSRAEAVPILAHYLRRQHLFLAGPMLKMTYSRHDYYAEAVDALAPALRGWEARVAAARGVPAVITEEVWSRYLTARSRLARVLECRDDIIWSLGSYLTTPVLEDSMDDFDHLLLLLCGAVDVVARALHVALGLPKKDLRLAKLHTDWYTREVAEHYGAEPAEGATIAELNQLQRNLRVIFELRNSIHNVQIRPALMLGSLHEPDAPRGQAPFGAHITADIAAKIEKIGPEIANAWGFQPAFTGGWAADLWTVADKAVETTFRFLDLLSLVVLRNPLPEDTSALLAGEVPATPPRPVPWEGYDDYLPILLGLPLFLSGVRHRVD</sequence>
<evidence type="ECO:0000256" key="1">
    <source>
        <dbReference type="SAM" id="MobiDB-lite"/>
    </source>
</evidence>
<dbReference type="EMBL" id="CP006997">
    <property type="protein sequence ID" value="AHD24345.1"/>
    <property type="molecule type" value="Genomic_DNA"/>
</dbReference>
<keyword evidence="2" id="KW-0614">Plasmid</keyword>
<proteinExistence type="predicted"/>